<feature type="non-terminal residue" evidence="2">
    <location>
        <position position="363"/>
    </location>
</feature>
<dbReference type="Proteomes" id="UP000008493">
    <property type="component" value="Unassembled WGS sequence"/>
</dbReference>
<dbReference type="AlphaFoldDB" id="K5VZF0"/>
<evidence type="ECO:0000313" key="2">
    <source>
        <dbReference type="EMBL" id="EKM79899.1"/>
    </source>
</evidence>
<dbReference type="OMA" id="ECAYTES"/>
<evidence type="ECO:0000313" key="3">
    <source>
        <dbReference type="Proteomes" id="UP000008493"/>
    </source>
</evidence>
<sequence>MVNTRASQSEMVKSCKQDVAWPVSDDFHSATGRGWHTDFQAPRLATAYSVSEFETPVPRVQPEVFEDSLDIQELFMAPSLPRGRDYHRDDGSNYENHRSVALAPPTLDVYPDESIREDERPPIPLRDVYDYDRHQQRDWYQQRAASPQSSCSSSCSSELDCGECAYTESERRYDNHYHETRNPVPYDIIPGDNVGQRASPSSVRTNTAHYIHEAPRVYRPHDFHGPSPPEEGFWNDRTTGLRNQIVLYRGTAQSSNSEGWLALDKMHSNGSSSPGWSTRGQRHLSGSETQSDMRSESPFSSSDGVYEDSYLRFARQTRRPQRRPFSHQRPVIITRSNDEDDSEEYSSSSRSNGSYSSSESREF</sequence>
<feature type="region of interest" description="Disordered" evidence="1">
    <location>
        <begin position="264"/>
        <end position="363"/>
    </location>
</feature>
<name>K5VZF0_AGABU</name>
<evidence type="ECO:0000256" key="1">
    <source>
        <dbReference type="SAM" id="MobiDB-lite"/>
    </source>
</evidence>
<feature type="compositionally biased region" description="Low complexity" evidence="1">
    <location>
        <begin position="345"/>
        <end position="363"/>
    </location>
</feature>
<feature type="compositionally biased region" description="Polar residues" evidence="1">
    <location>
        <begin position="268"/>
        <end position="303"/>
    </location>
</feature>
<dbReference type="InParanoid" id="K5VZF0"/>
<gene>
    <name evidence="2" type="ORF">AGABI1DRAFT_106232</name>
</gene>
<dbReference type="HOGENOM" id="CLU_787471_0_0_1"/>
<proteinExistence type="predicted"/>
<dbReference type="KEGG" id="abp:AGABI1DRAFT106232"/>
<dbReference type="EMBL" id="JH971389">
    <property type="protein sequence ID" value="EKM79899.1"/>
    <property type="molecule type" value="Genomic_DNA"/>
</dbReference>
<protein>
    <submittedName>
        <fullName evidence="2">Uncharacterized protein</fullName>
    </submittedName>
</protein>
<dbReference type="GeneID" id="18822260"/>
<dbReference type="RefSeq" id="XP_007329202.1">
    <property type="nucleotide sequence ID" value="XM_007329140.1"/>
</dbReference>
<dbReference type="OrthoDB" id="3063972at2759"/>
<feature type="compositionally biased region" description="Basic residues" evidence="1">
    <location>
        <begin position="315"/>
        <end position="326"/>
    </location>
</feature>
<accession>K5VZF0</accession>
<organism evidence="2 3">
    <name type="scientific">Agaricus bisporus var. burnettii (strain JB137-S8 / ATCC MYA-4627 / FGSC 10392)</name>
    <name type="common">White button mushroom</name>
    <dbReference type="NCBI Taxonomy" id="597362"/>
    <lineage>
        <taxon>Eukaryota</taxon>
        <taxon>Fungi</taxon>
        <taxon>Dikarya</taxon>
        <taxon>Basidiomycota</taxon>
        <taxon>Agaricomycotina</taxon>
        <taxon>Agaricomycetes</taxon>
        <taxon>Agaricomycetidae</taxon>
        <taxon>Agaricales</taxon>
        <taxon>Agaricineae</taxon>
        <taxon>Agaricaceae</taxon>
        <taxon>Agaricus</taxon>
    </lineage>
</organism>
<reference evidence="3" key="1">
    <citation type="journal article" date="2012" name="Proc. Natl. Acad. Sci. U.S.A.">
        <title>Genome sequence of the button mushroom Agaricus bisporus reveals mechanisms governing adaptation to a humic-rich ecological niche.</title>
        <authorList>
            <person name="Morin E."/>
            <person name="Kohler A."/>
            <person name="Baker A.R."/>
            <person name="Foulongne-Oriol M."/>
            <person name="Lombard V."/>
            <person name="Nagy L.G."/>
            <person name="Ohm R.A."/>
            <person name="Patyshakuliyeva A."/>
            <person name="Brun A."/>
            <person name="Aerts A.L."/>
            <person name="Bailey A.M."/>
            <person name="Billette C."/>
            <person name="Coutinho P.M."/>
            <person name="Deakin G."/>
            <person name="Doddapaneni H."/>
            <person name="Floudas D."/>
            <person name="Grimwood J."/>
            <person name="Hilden K."/>
            <person name="Kuees U."/>
            <person name="LaButti K.M."/>
            <person name="Lapidus A."/>
            <person name="Lindquist E.A."/>
            <person name="Lucas S.M."/>
            <person name="Murat C."/>
            <person name="Riley R.W."/>
            <person name="Salamov A.A."/>
            <person name="Schmutz J."/>
            <person name="Subramanian V."/>
            <person name="Woesten H.A.B."/>
            <person name="Xu J."/>
            <person name="Eastwood D.C."/>
            <person name="Foster G.D."/>
            <person name="Sonnenberg A.S."/>
            <person name="Cullen D."/>
            <person name="de Vries R.P."/>
            <person name="Lundell T."/>
            <person name="Hibbett D.S."/>
            <person name="Henrissat B."/>
            <person name="Burton K.S."/>
            <person name="Kerrigan R.W."/>
            <person name="Challen M.P."/>
            <person name="Grigoriev I.V."/>
            <person name="Martin F."/>
        </authorList>
    </citation>
    <scope>NUCLEOTIDE SEQUENCE [LARGE SCALE GENOMIC DNA]</scope>
    <source>
        <strain evidence="3">JB137-S8 / ATCC MYA-4627 / FGSC 10392</strain>
    </source>
</reference>
<keyword evidence="3" id="KW-1185">Reference proteome</keyword>